<feature type="chain" id="PRO_5043551140" evidence="2">
    <location>
        <begin position="22"/>
        <end position="209"/>
    </location>
</feature>
<sequence length="209" mass="22537">METQIFGLIFVTVLCAYSCWSLPANSRSEDIKQLVSLLGKLKNIERARRQQQQYNHLYQHENQQLLSGVSLSSPHQRGSSSSFSGFASPADSAGPASDFPEAFSSSDVTNSLLLGGDGDLDLDLGDGSAVIRESYNGKTHSRAKADDGKSNKNIENIKRQGAWSYDYGLGGGRFGKRTYGDYGIGGGRFGRDVDHVDISDTSDADAATL</sequence>
<accession>A0AAV4AXN4</accession>
<evidence type="ECO:0000256" key="2">
    <source>
        <dbReference type="SAM" id="SignalP"/>
    </source>
</evidence>
<feature type="signal peptide" evidence="2">
    <location>
        <begin position="1"/>
        <end position="21"/>
    </location>
</feature>
<proteinExistence type="predicted"/>
<feature type="region of interest" description="Disordered" evidence="1">
    <location>
        <begin position="69"/>
        <end position="100"/>
    </location>
</feature>
<protein>
    <submittedName>
        <fullName evidence="3">Betsin</fullName>
    </submittedName>
</protein>
<name>A0AAV4AXN4_9GAST</name>
<dbReference type="EMBL" id="BLXT01004479">
    <property type="protein sequence ID" value="GFO12996.1"/>
    <property type="molecule type" value="Genomic_DNA"/>
</dbReference>
<evidence type="ECO:0000313" key="4">
    <source>
        <dbReference type="Proteomes" id="UP000735302"/>
    </source>
</evidence>
<gene>
    <name evidence="3" type="ORF">PoB_003950100</name>
</gene>
<organism evidence="3 4">
    <name type="scientific">Plakobranchus ocellatus</name>
    <dbReference type="NCBI Taxonomy" id="259542"/>
    <lineage>
        <taxon>Eukaryota</taxon>
        <taxon>Metazoa</taxon>
        <taxon>Spiralia</taxon>
        <taxon>Lophotrochozoa</taxon>
        <taxon>Mollusca</taxon>
        <taxon>Gastropoda</taxon>
        <taxon>Heterobranchia</taxon>
        <taxon>Euthyneura</taxon>
        <taxon>Panpulmonata</taxon>
        <taxon>Sacoglossa</taxon>
        <taxon>Placobranchoidea</taxon>
        <taxon>Plakobranchidae</taxon>
        <taxon>Plakobranchus</taxon>
    </lineage>
</organism>
<keyword evidence="4" id="KW-1185">Reference proteome</keyword>
<evidence type="ECO:0000313" key="3">
    <source>
        <dbReference type="EMBL" id="GFO12996.1"/>
    </source>
</evidence>
<reference evidence="3 4" key="1">
    <citation type="journal article" date="2021" name="Elife">
        <title>Chloroplast acquisition without the gene transfer in kleptoplastic sea slugs, Plakobranchus ocellatus.</title>
        <authorList>
            <person name="Maeda T."/>
            <person name="Takahashi S."/>
            <person name="Yoshida T."/>
            <person name="Shimamura S."/>
            <person name="Takaki Y."/>
            <person name="Nagai Y."/>
            <person name="Toyoda A."/>
            <person name="Suzuki Y."/>
            <person name="Arimoto A."/>
            <person name="Ishii H."/>
            <person name="Satoh N."/>
            <person name="Nishiyama T."/>
            <person name="Hasebe M."/>
            <person name="Maruyama T."/>
            <person name="Minagawa J."/>
            <person name="Obokata J."/>
            <person name="Shigenobu S."/>
        </authorList>
    </citation>
    <scope>NUCLEOTIDE SEQUENCE [LARGE SCALE GENOMIC DNA]</scope>
</reference>
<keyword evidence="2" id="KW-0732">Signal</keyword>
<comment type="caution">
    <text evidence="3">The sequence shown here is derived from an EMBL/GenBank/DDBJ whole genome shotgun (WGS) entry which is preliminary data.</text>
</comment>
<evidence type="ECO:0000256" key="1">
    <source>
        <dbReference type="SAM" id="MobiDB-lite"/>
    </source>
</evidence>
<dbReference type="AlphaFoldDB" id="A0AAV4AXN4"/>
<dbReference type="Proteomes" id="UP000735302">
    <property type="component" value="Unassembled WGS sequence"/>
</dbReference>
<feature type="compositionally biased region" description="Low complexity" evidence="1">
    <location>
        <begin position="78"/>
        <end position="100"/>
    </location>
</feature>